<sequence>MDLNTLKGHLIVSCQALPDEPLHSSYIMSRMAKAAESAGAAGIRANSMIDILAIREVVSLPMIGIIKREYPGSPVYITPTSLEIDQLASCGVEIIAMDATNHPRPEMPLAELIAYARAKYPQILLMADTATVTEALQAQQLGFDIIGTTMHGYTAETQGQNIADNDFAYLKQLIPAVTKPVITEGKIDTPEKARRALDLGAFAVVVGGAITRPQQITKRFVAAIDQPEEQEA</sequence>
<dbReference type="SUPFAM" id="SSF51366">
    <property type="entry name" value="Ribulose-phoshate binding barrel"/>
    <property type="match status" value="1"/>
</dbReference>
<dbReference type="RefSeq" id="WP_027828237.1">
    <property type="nucleotide sequence ID" value="NZ_AUEH01000015.1"/>
</dbReference>
<accession>A0A0R1XB62</accession>
<evidence type="ECO:0000256" key="2">
    <source>
        <dbReference type="ARBA" id="ARBA00002147"/>
    </source>
</evidence>
<dbReference type="FunFam" id="3.20.20.70:FF:000035">
    <property type="entry name" value="Putative N-acetylmannosamine-6-phosphate 2-epimerase"/>
    <property type="match status" value="1"/>
</dbReference>
<organism evidence="8 9">
    <name type="scientific">Schleiferilactobacillus harbinensis DSM 16991</name>
    <dbReference type="NCBI Taxonomy" id="1122147"/>
    <lineage>
        <taxon>Bacteria</taxon>
        <taxon>Bacillati</taxon>
        <taxon>Bacillota</taxon>
        <taxon>Bacilli</taxon>
        <taxon>Lactobacillales</taxon>
        <taxon>Lactobacillaceae</taxon>
        <taxon>Schleiferilactobacillus</taxon>
    </lineage>
</organism>
<reference evidence="8 9" key="1">
    <citation type="journal article" date="2015" name="Genome Announc.">
        <title>Expanding the biotechnology potential of lactobacilli through comparative genomics of 213 strains and associated genera.</title>
        <authorList>
            <person name="Sun Z."/>
            <person name="Harris H.M."/>
            <person name="McCann A."/>
            <person name="Guo C."/>
            <person name="Argimon S."/>
            <person name="Zhang W."/>
            <person name="Yang X."/>
            <person name="Jeffery I.B."/>
            <person name="Cooney J.C."/>
            <person name="Kagawa T.F."/>
            <person name="Liu W."/>
            <person name="Song Y."/>
            <person name="Salvetti E."/>
            <person name="Wrobel A."/>
            <person name="Rasinkangas P."/>
            <person name="Parkhill J."/>
            <person name="Rea M.C."/>
            <person name="O'Sullivan O."/>
            <person name="Ritari J."/>
            <person name="Douillard F.P."/>
            <person name="Paul Ross R."/>
            <person name="Yang R."/>
            <person name="Briner A.E."/>
            <person name="Felis G.E."/>
            <person name="de Vos W.M."/>
            <person name="Barrangou R."/>
            <person name="Klaenhammer T.R."/>
            <person name="Caufield P.W."/>
            <person name="Cui Y."/>
            <person name="Zhang H."/>
            <person name="O'Toole P.W."/>
        </authorList>
    </citation>
    <scope>NUCLEOTIDE SEQUENCE [LARGE SCALE GENOMIC DNA]</scope>
    <source>
        <strain evidence="8 9">DSM 16991</strain>
    </source>
</reference>
<name>A0A0R1XB62_9LACO</name>
<dbReference type="HAMAP" id="MF_01235">
    <property type="entry name" value="ManNAc6P_epimer"/>
    <property type="match status" value="1"/>
</dbReference>
<evidence type="ECO:0000313" key="8">
    <source>
        <dbReference type="EMBL" id="KRM26909.1"/>
    </source>
</evidence>
<evidence type="ECO:0000256" key="1">
    <source>
        <dbReference type="ARBA" id="ARBA00000056"/>
    </source>
</evidence>
<dbReference type="InterPro" id="IPR007260">
    <property type="entry name" value="NanE"/>
</dbReference>
<dbReference type="PANTHER" id="PTHR36204">
    <property type="entry name" value="N-ACETYLMANNOSAMINE-6-PHOSPHATE 2-EPIMERASE-RELATED"/>
    <property type="match status" value="1"/>
</dbReference>
<evidence type="ECO:0000256" key="7">
    <source>
        <dbReference type="HAMAP-Rule" id="MF_01235"/>
    </source>
</evidence>
<dbReference type="PANTHER" id="PTHR36204:SF1">
    <property type="entry name" value="N-ACETYLMANNOSAMINE-6-PHOSPHATE 2-EPIMERASE-RELATED"/>
    <property type="match status" value="1"/>
</dbReference>
<dbReference type="PATRIC" id="fig|1122147.4.peg.2918"/>
<comment type="catalytic activity">
    <reaction evidence="1 7">
        <text>an N-acyl-D-glucosamine 6-phosphate = an N-acyl-D-mannosamine 6-phosphate</text>
        <dbReference type="Rhea" id="RHEA:23932"/>
        <dbReference type="ChEBI" id="CHEBI:57599"/>
        <dbReference type="ChEBI" id="CHEBI:57666"/>
        <dbReference type="EC" id="5.1.3.9"/>
    </reaction>
</comment>
<proteinExistence type="inferred from homology"/>
<evidence type="ECO:0000256" key="5">
    <source>
        <dbReference type="ARBA" id="ARBA00023235"/>
    </source>
</evidence>
<dbReference type="GO" id="GO:0005975">
    <property type="term" value="P:carbohydrate metabolic process"/>
    <property type="evidence" value="ECO:0007669"/>
    <property type="project" value="UniProtKB-UniRule"/>
</dbReference>
<dbReference type="Gene3D" id="3.20.20.70">
    <property type="entry name" value="Aldolase class I"/>
    <property type="match status" value="1"/>
</dbReference>
<evidence type="ECO:0000256" key="3">
    <source>
        <dbReference type="ARBA" id="ARBA00005081"/>
    </source>
</evidence>
<dbReference type="EC" id="5.1.3.9" evidence="7"/>
<dbReference type="eggNOG" id="COG3010">
    <property type="taxonomic scope" value="Bacteria"/>
</dbReference>
<dbReference type="InterPro" id="IPR011060">
    <property type="entry name" value="RibuloseP-bd_barrel"/>
</dbReference>
<dbReference type="CDD" id="cd04729">
    <property type="entry name" value="NanE"/>
    <property type="match status" value="1"/>
</dbReference>
<protein>
    <recommendedName>
        <fullName evidence="7">Putative N-acetylmannosamine-6-phosphate 2-epimerase</fullName>
        <ecNumber evidence="7">5.1.3.9</ecNumber>
    </recommendedName>
    <alternativeName>
        <fullName evidence="7">ManNAc-6-P epimerase</fullName>
    </alternativeName>
</protein>
<comment type="similarity">
    <text evidence="4 7">Belongs to the NanE family.</text>
</comment>
<gene>
    <name evidence="7" type="primary">nanE</name>
    <name evidence="8" type="ORF">FC91_GL002832</name>
</gene>
<dbReference type="GO" id="GO:0005829">
    <property type="term" value="C:cytosol"/>
    <property type="evidence" value="ECO:0007669"/>
    <property type="project" value="TreeGrafter"/>
</dbReference>
<dbReference type="Proteomes" id="UP000050949">
    <property type="component" value="Unassembled WGS sequence"/>
</dbReference>
<dbReference type="NCBIfam" id="NF002231">
    <property type="entry name" value="PRK01130.1"/>
    <property type="match status" value="1"/>
</dbReference>
<dbReference type="UniPathway" id="UPA00629">
    <property type="reaction ID" value="UER00682"/>
</dbReference>
<dbReference type="GO" id="GO:0006053">
    <property type="term" value="P:N-acetylmannosamine catabolic process"/>
    <property type="evidence" value="ECO:0007669"/>
    <property type="project" value="TreeGrafter"/>
</dbReference>
<evidence type="ECO:0000256" key="4">
    <source>
        <dbReference type="ARBA" id="ARBA00007439"/>
    </source>
</evidence>
<evidence type="ECO:0000313" key="9">
    <source>
        <dbReference type="Proteomes" id="UP000050949"/>
    </source>
</evidence>
<dbReference type="GO" id="GO:0019262">
    <property type="term" value="P:N-acetylneuraminate catabolic process"/>
    <property type="evidence" value="ECO:0007669"/>
    <property type="project" value="UniProtKB-UniRule"/>
</dbReference>
<comment type="pathway">
    <text evidence="3 7">Amino-sugar metabolism; N-acetylneuraminate degradation; D-fructose 6-phosphate from N-acetylneuraminate: step 3/5.</text>
</comment>
<keyword evidence="5 7" id="KW-0413">Isomerase</keyword>
<dbReference type="InterPro" id="IPR013785">
    <property type="entry name" value="Aldolase_TIM"/>
</dbReference>
<keyword evidence="6 7" id="KW-0119">Carbohydrate metabolism</keyword>
<evidence type="ECO:0000256" key="6">
    <source>
        <dbReference type="ARBA" id="ARBA00023277"/>
    </source>
</evidence>
<dbReference type="GO" id="GO:0047465">
    <property type="term" value="F:N-acylglucosamine-6-phosphate 2-epimerase activity"/>
    <property type="evidence" value="ECO:0007669"/>
    <property type="project" value="UniProtKB-EC"/>
</dbReference>
<dbReference type="AlphaFoldDB" id="A0A0R1XB62"/>
<dbReference type="EMBL" id="AZFW01000060">
    <property type="protein sequence ID" value="KRM26909.1"/>
    <property type="molecule type" value="Genomic_DNA"/>
</dbReference>
<comment type="caution">
    <text evidence="8">The sequence shown here is derived from an EMBL/GenBank/DDBJ whole genome shotgun (WGS) entry which is preliminary data.</text>
</comment>
<dbReference type="Pfam" id="PF04131">
    <property type="entry name" value="NanE"/>
    <property type="match status" value="1"/>
</dbReference>
<dbReference type="OrthoDB" id="9781704at2"/>
<comment type="function">
    <text evidence="2 7">Converts N-acetylmannosamine-6-phosphate (ManNAc-6-P) to N-acetylglucosamine-6-phosphate (GlcNAc-6-P).</text>
</comment>